<organism evidence="1">
    <name type="scientific">viral metagenome</name>
    <dbReference type="NCBI Taxonomy" id="1070528"/>
    <lineage>
        <taxon>unclassified sequences</taxon>
        <taxon>metagenomes</taxon>
        <taxon>organismal metagenomes</taxon>
    </lineage>
</organism>
<reference evidence="1" key="1">
    <citation type="journal article" date="2020" name="Nature">
        <title>Giant virus diversity and host interactions through global metagenomics.</title>
        <authorList>
            <person name="Schulz F."/>
            <person name="Roux S."/>
            <person name="Paez-Espino D."/>
            <person name="Jungbluth S."/>
            <person name="Walsh D.A."/>
            <person name="Denef V.J."/>
            <person name="McMahon K.D."/>
            <person name="Konstantinidis K.T."/>
            <person name="Eloe-Fadrosh E.A."/>
            <person name="Kyrpides N.C."/>
            <person name="Woyke T."/>
        </authorList>
    </citation>
    <scope>NUCLEOTIDE SEQUENCE</scope>
    <source>
        <strain evidence="1">GVMAG-M-3300023174-134</strain>
    </source>
</reference>
<sequence length="158" mass="18395">MDSFTIPQYKDKSPVIESWFFACVPQSKFVCDWRDEFSKITNFNSINDYLNDLKSQSVNFQNIAMPNYLTIHISAQKVLQSDKKYKLSLIKAEDDAFKYLTQNGWDSKKAVKNLVDCTNESIKTTSSCSFLQGKIIKLRGDERKEIDRDAQLDFFNKF</sequence>
<protein>
    <submittedName>
        <fullName evidence="1">Uncharacterized protein</fullName>
    </submittedName>
</protein>
<evidence type="ECO:0000313" key="1">
    <source>
        <dbReference type="EMBL" id="QHT14143.1"/>
    </source>
</evidence>
<dbReference type="EMBL" id="MN739579">
    <property type="protein sequence ID" value="QHT14143.1"/>
    <property type="molecule type" value="Genomic_DNA"/>
</dbReference>
<proteinExistence type="predicted"/>
<name>A0A6C0DCK2_9ZZZZ</name>
<dbReference type="AlphaFoldDB" id="A0A6C0DCK2"/>
<accession>A0A6C0DCK2</accession>